<protein>
    <submittedName>
        <fullName evidence="9">Zinc finger, C2H2 type</fullName>
    </submittedName>
</protein>
<dbReference type="EMBL" id="KN729496">
    <property type="protein sequence ID" value="KIH62210.1"/>
    <property type="molecule type" value="Genomic_DNA"/>
</dbReference>
<gene>
    <name evidence="9" type="ORF">ANCDUO_07509</name>
</gene>
<dbReference type="GO" id="GO:0005634">
    <property type="term" value="C:nucleus"/>
    <property type="evidence" value="ECO:0007669"/>
    <property type="project" value="UniProtKB-SubCell"/>
</dbReference>
<evidence type="ECO:0000313" key="9">
    <source>
        <dbReference type="EMBL" id="KIH62210.1"/>
    </source>
</evidence>
<dbReference type="Gene3D" id="3.30.160.60">
    <property type="entry name" value="Classic Zinc Finger"/>
    <property type="match status" value="2"/>
</dbReference>
<reference evidence="9 10" key="1">
    <citation type="submission" date="2013-12" db="EMBL/GenBank/DDBJ databases">
        <title>Draft genome of the parsitic nematode Ancylostoma duodenale.</title>
        <authorList>
            <person name="Mitreva M."/>
        </authorList>
    </citation>
    <scope>NUCLEOTIDE SEQUENCE [LARGE SCALE GENOMIC DNA]</scope>
    <source>
        <strain evidence="9 10">Zhejiang</strain>
    </source>
</reference>
<dbReference type="GO" id="GO:0008270">
    <property type="term" value="F:zinc ion binding"/>
    <property type="evidence" value="ECO:0007669"/>
    <property type="project" value="UniProtKB-KW"/>
</dbReference>
<keyword evidence="5" id="KW-0862">Zinc</keyword>
<dbReference type="InterPro" id="IPR043359">
    <property type="entry name" value="GLI-like"/>
</dbReference>
<evidence type="ECO:0000256" key="5">
    <source>
        <dbReference type="ARBA" id="ARBA00022833"/>
    </source>
</evidence>
<dbReference type="InterPro" id="IPR013087">
    <property type="entry name" value="Znf_C2H2_type"/>
</dbReference>
<evidence type="ECO:0000256" key="4">
    <source>
        <dbReference type="ARBA" id="ARBA00022771"/>
    </source>
</evidence>
<dbReference type="SMART" id="SM00355">
    <property type="entry name" value="ZnF_C2H2"/>
    <property type="match status" value="2"/>
</dbReference>
<evidence type="ECO:0000256" key="3">
    <source>
        <dbReference type="ARBA" id="ARBA00022737"/>
    </source>
</evidence>
<evidence type="ECO:0000256" key="7">
    <source>
        <dbReference type="PROSITE-ProRule" id="PRU00042"/>
    </source>
</evidence>
<dbReference type="OrthoDB" id="5968217at2759"/>
<proteinExistence type="predicted"/>
<organism evidence="9 10">
    <name type="scientific">Ancylostoma duodenale</name>
    <dbReference type="NCBI Taxonomy" id="51022"/>
    <lineage>
        <taxon>Eukaryota</taxon>
        <taxon>Metazoa</taxon>
        <taxon>Ecdysozoa</taxon>
        <taxon>Nematoda</taxon>
        <taxon>Chromadorea</taxon>
        <taxon>Rhabditida</taxon>
        <taxon>Rhabditina</taxon>
        <taxon>Rhabditomorpha</taxon>
        <taxon>Strongyloidea</taxon>
        <taxon>Ancylostomatidae</taxon>
        <taxon>Ancylostomatinae</taxon>
        <taxon>Ancylostoma</taxon>
    </lineage>
</organism>
<dbReference type="InterPro" id="IPR036236">
    <property type="entry name" value="Znf_C2H2_sf"/>
</dbReference>
<comment type="subcellular location">
    <subcellularLocation>
        <location evidence="1">Nucleus</location>
    </subcellularLocation>
</comment>
<evidence type="ECO:0000259" key="8">
    <source>
        <dbReference type="PROSITE" id="PS50157"/>
    </source>
</evidence>
<sequence>MFSGYCPQRFGREPTPAECYPQQGMMFRSDQPLPPYSCGSIPDFYLESASFGSRSPFFPQQNTQSDYFAAYRPAPIHFQFPQKSTATVIRCEWINETGKECGMMFATSSQVAAHVSQYHIGLVESATHAKYKLVNHIRVHTGEKPFRCEQCNREFARSENLKIHVRTHTSKSRITSNC</sequence>
<dbReference type="PROSITE" id="PS50157">
    <property type="entry name" value="ZINC_FINGER_C2H2_2"/>
    <property type="match status" value="1"/>
</dbReference>
<dbReference type="PANTHER" id="PTHR45718:SF4">
    <property type="entry name" value="TRANSCRIPTIONAL ACTIVATOR CUBITUS INTERRUPTUS"/>
    <property type="match status" value="1"/>
</dbReference>
<dbReference type="Pfam" id="PF00096">
    <property type="entry name" value="zf-C2H2"/>
    <property type="match status" value="1"/>
</dbReference>
<keyword evidence="10" id="KW-1185">Reference proteome</keyword>
<dbReference type="PROSITE" id="PS00028">
    <property type="entry name" value="ZINC_FINGER_C2H2_1"/>
    <property type="match status" value="1"/>
</dbReference>
<dbReference type="AlphaFoldDB" id="A0A0C2GLV1"/>
<name>A0A0C2GLV1_9BILA</name>
<dbReference type="FunFam" id="3.30.160.60:FF:000774">
    <property type="entry name" value="Zinc finger protein"/>
    <property type="match status" value="1"/>
</dbReference>
<dbReference type="Proteomes" id="UP000054047">
    <property type="component" value="Unassembled WGS sequence"/>
</dbReference>
<evidence type="ECO:0000313" key="10">
    <source>
        <dbReference type="Proteomes" id="UP000054047"/>
    </source>
</evidence>
<dbReference type="PANTHER" id="PTHR45718">
    <property type="entry name" value="TRANSCRIPTIONAL ACTIVATOR CUBITUS INTERRUPTUS"/>
    <property type="match status" value="1"/>
</dbReference>
<keyword evidence="2" id="KW-0479">Metal-binding</keyword>
<keyword evidence="4 7" id="KW-0863">Zinc-finger</keyword>
<keyword evidence="3" id="KW-0677">Repeat</keyword>
<dbReference type="GO" id="GO:0000978">
    <property type="term" value="F:RNA polymerase II cis-regulatory region sequence-specific DNA binding"/>
    <property type="evidence" value="ECO:0007669"/>
    <property type="project" value="TreeGrafter"/>
</dbReference>
<dbReference type="GO" id="GO:0000981">
    <property type="term" value="F:DNA-binding transcription factor activity, RNA polymerase II-specific"/>
    <property type="evidence" value="ECO:0007669"/>
    <property type="project" value="TreeGrafter"/>
</dbReference>
<dbReference type="Pfam" id="PF23561">
    <property type="entry name" value="zf-C2H2_15"/>
    <property type="match status" value="1"/>
</dbReference>
<keyword evidence="6" id="KW-0539">Nucleus</keyword>
<evidence type="ECO:0000256" key="2">
    <source>
        <dbReference type="ARBA" id="ARBA00022723"/>
    </source>
</evidence>
<dbReference type="InterPro" id="IPR056436">
    <property type="entry name" value="Znf-C2H2_ZIC1-5/GLI1-3-like"/>
</dbReference>
<accession>A0A0C2GLV1</accession>
<dbReference type="SUPFAM" id="SSF57667">
    <property type="entry name" value="beta-beta-alpha zinc fingers"/>
    <property type="match status" value="1"/>
</dbReference>
<feature type="domain" description="C2H2-type" evidence="8">
    <location>
        <begin position="146"/>
        <end position="173"/>
    </location>
</feature>
<evidence type="ECO:0000256" key="1">
    <source>
        <dbReference type="ARBA" id="ARBA00004123"/>
    </source>
</evidence>
<evidence type="ECO:0000256" key="6">
    <source>
        <dbReference type="ARBA" id="ARBA00023242"/>
    </source>
</evidence>